<protein>
    <submittedName>
        <fullName evidence="1">Uncharacterized protein</fullName>
    </submittedName>
</protein>
<keyword evidence="2" id="KW-1185">Reference proteome</keyword>
<comment type="caution">
    <text evidence="1">The sequence shown here is derived from an EMBL/GenBank/DDBJ whole genome shotgun (WGS) entry which is preliminary data.</text>
</comment>
<dbReference type="SUPFAM" id="SSF141371">
    <property type="entry name" value="PilZ domain-like"/>
    <property type="match status" value="1"/>
</dbReference>
<dbReference type="STRING" id="2518989.IMCC3088_518"/>
<dbReference type="EMBL" id="AEIG01000139">
    <property type="protein sequence ID" value="EGG28272.1"/>
    <property type="molecule type" value="Genomic_DNA"/>
</dbReference>
<gene>
    <name evidence="1" type="ORF">IMCC3088_518</name>
</gene>
<dbReference type="Proteomes" id="UP000005615">
    <property type="component" value="Unassembled WGS sequence"/>
</dbReference>
<dbReference type="InterPro" id="IPR009875">
    <property type="entry name" value="PilZ_domain"/>
</dbReference>
<sequence length="118" mass="13354">MTEHESDRRRYTRVPIELPVEIRQGASVWHRTLVNLSLTGLAIDEPPNFDAQYNEPFTILLETEQGNLELHAYLQHAGRSQLGFAVEHLDPATLEAVRGLMEPKIDNPAILDQEALTL</sequence>
<organism evidence="1 2">
    <name type="scientific">Aequoribacter fuscus</name>
    <dbReference type="NCBI Taxonomy" id="2518989"/>
    <lineage>
        <taxon>Bacteria</taxon>
        <taxon>Pseudomonadati</taxon>
        <taxon>Pseudomonadota</taxon>
        <taxon>Gammaproteobacteria</taxon>
        <taxon>Cellvibrionales</taxon>
        <taxon>Halieaceae</taxon>
        <taxon>Aequoribacter</taxon>
    </lineage>
</organism>
<dbReference type="AlphaFoldDB" id="F3L5W9"/>
<dbReference type="Pfam" id="PF07238">
    <property type="entry name" value="PilZ"/>
    <property type="match status" value="1"/>
</dbReference>
<dbReference type="RefSeq" id="WP_009577273.1">
    <property type="nucleotide sequence ID" value="NZ_AEIG01000139.1"/>
</dbReference>
<dbReference type="Gene3D" id="2.40.10.220">
    <property type="entry name" value="predicted glycosyltransferase like domains"/>
    <property type="match status" value="1"/>
</dbReference>
<dbReference type="GO" id="GO:0035438">
    <property type="term" value="F:cyclic-di-GMP binding"/>
    <property type="evidence" value="ECO:0007669"/>
    <property type="project" value="InterPro"/>
</dbReference>
<accession>F3L5W9</accession>
<name>F3L5W9_9GAMM</name>
<dbReference type="OrthoDB" id="5298508at2"/>
<proteinExistence type="predicted"/>
<reference evidence="1 2" key="1">
    <citation type="journal article" date="2011" name="J. Bacteriol.">
        <title>Genome sequence of strain IMCC3088, a proteorhodopsin-containing marine bacterium belonging to the OM60/NOR5 clade.</title>
        <authorList>
            <person name="Jang Y."/>
            <person name="Oh H.M."/>
            <person name="Kang I."/>
            <person name="Lee K."/>
            <person name="Yang S.J."/>
            <person name="Cho J.C."/>
        </authorList>
    </citation>
    <scope>NUCLEOTIDE SEQUENCE [LARGE SCALE GENOMIC DNA]</scope>
    <source>
        <strain evidence="1 2">IMCC3088</strain>
    </source>
</reference>
<evidence type="ECO:0000313" key="2">
    <source>
        <dbReference type="Proteomes" id="UP000005615"/>
    </source>
</evidence>
<evidence type="ECO:0000313" key="1">
    <source>
        <dbReference type="EMBL" id="EGG28272.1"/>
    </source>
</evidence>